<dbReference type="AlphaFoldDB" id="A0A6J6D6R0"/>
<gene>
    <name evidence="1" type="ORF">UFOPK1639_00335</name>
</gene>
<evidence type="ECO:0000313" key="1">
    <source>
        <dbReference type="EMBL" id="CAB4559497.1"/>
    </source>
</evidence>
<dbReference type="EMBL" id="CAEZTH010000024">
    <property type="protein sequence ID" value="CAB4559497.1"/>
    <property type="molecule type" value="Genomic_DNA"/>
</dbReference>
<sequence length="59" mass="6895">MSEAARYWFNTKTKQVEFGLKSSSLDRIGPFETEKEAANAEEIVRSRAKQWLEDEKLED</sequence>
<proteinExistence type="predicted"/>
<organism evidence="1">
    <name type="scientific">freshwater metagenome</name>
    <dbReference type="NCBI Taxonomy" id="449393"/>
    <lineage>
        <taxon>unclassified sequences</taxon>
        <taxon>metagenomes</taxon>
        <taxon>ecological metagenomes</taxon>
    </lineage>
</organism>
<name>A0A6J6D6R0_9ZZZZ</name>
<accession>A0A6J6D6R0</accession>
<reference evidence="1" key="1">
    <citation type="submission" date="2020-05" db="EMBL/GenBank/DDBJ databases">
        <authorList>
            <person name="Chiriac C."/>
            <person name="Salcher M."/>
            <person name="Ghai R."/>
            <person name="Kavagutti S V."/>
        </authorList>
    </citation>
    <scope>NUCLEOTIDE SEQUENCE</scope>
</reference>
<protein>
    <submittedName>
        <fullName evidence="1">Unannotated protein</fullName>
    </submittedName>
</protein>